<dbReference type="EMBL" id="CP015579">
    <property type="protein sequence ID" value="ARU92412.1"/>
    <property type="molecule type" value="Genomic_DNA"/>
</dbReference>
<dbReference type="Pfam" id="PF04077">
    <property type="entry name" value="DsrH"/>
    <property type="match status" value="1"/>
</dbReference>
<reference evidence="6 7" key="1">
    <citation type="submission" date="2016-05" db="EMBL/GenBank/DDBJ databases">
        <title>Complete genome sequence of two 2,5-diketo-D-glunonic acid producing strain Tatumella citrea.</title>
        <authorList>
            <person name="Duan C."/>
            <person name="Yang J."/>
            <person name="Yang S."/>
        </authorList>
    </citation>
    <scope>NUCLEOTIDE SEQUENCE [LARGE SCALE GENOMIC DNA]</scope>
    <source>
        <strain evidence="5 6">ATCC 39140</strain>
        <strain evidence="4 7">DSM 13699</strain>
    </source>
</reference>
<dbReference type="Proteomes" id="UP000195729">
    <property type="component" value="Chromosome"/>
</dbReference>
<evidence type="ECO:0000313" key="6">
    <source>
        <dbReference type="Proteomes" id="UP000195729"/>
    </source>
</evidence>
<name>A0A1Y0L339_TATCI</name>
<dbReference type="GO" id="GO:0002143">
    <property type="term" value="P:tRNA wobble position uridine thiolation"/>
    <property type="evidence" value="ECO:0007669"/>
    <property type="project" value="InterPro"/>
</dbReference>
<dbReference type="KEGG" id="tci:A7K98_00515"/>
<evidence type="ECO:0000256" key="3">
    <source>
        <dbReference type="HAMAP-Rule" id="MF_01564"/>
    </source>
</evidence>
<dbReference type="OrthoDB" id="9795117at2"/>
<dbReference type="PANTHER" id="PTHR37526">
    <property type="entry name" value="PROTEIN TUSB"/>
    <property type="match status" value="1"/>
</dbReference>
<sequence length="95" mass="10560">MLHTLMRSPWQTDIRGMIMLLSADDDLLLLQDGVLAAVEGNELLRALLQSPATVYVLQEDAAARGIIGQISDGVRKIDYNGFVELTARHQQQLAW</sequence>
<dbReference type="HAMAP" id="MF_01564">
    <property type="entry name" value="Thiourid_synth_B"/>
    <property type="match status" value="1"/>
</dbReference>
<evidence type="ECO:0000256" key="1">
    <source>
        <dbReference type="ARBA" id="ARBA00022490"/>
    </source>
</evidence>
<organism evidence="4 7">
    <name type="scientific">Tatumella citrea</name>
    <name type="common">Pantoea citrea</name>
    <dbReference type="NCBI Taxonomy" id="53336"/>
    <lineage>
        <taxon>Bacteria</taxon>
        <taxon>Pseudomonadati</taxon>
        <taxon>Pseudomonadota</taxon>
        <taxon>Gammaproteobacteria</taxon>
        <taxon>Enterobacterales</taxon>
        <taxon>Erwiniaceae</taxon>
        <taxon>Tatumella</taxon>
    </lineage>
</organism>
<comment type="subcellular location">
    <subcellularLocation>
        <location evidence="3">Cytoplasm</location>
    </subcellularLocation>
</comment>
<dbReference type="NCBIfam" id="NF010035">
    <property type="entry name" value="PRK13510.1"/>
    <property type="match status" value="1"/>
</dbReference>
<evidence type="ECO:0000313" key="5">
    <source>
        <dbReference type="EMBL" id="ARU96447.1"/>
    </source>
</evidence>
<comment type="subunit">
    <text evidence="3">Heterohexamer, formed by a dimer of trimers. The hexameric TusBCD complex contains 2 copies each of TusB, TusC and TusD. The TusBCD complex interacts with TusE.</text>
</comment>
<evidence type="ECO:0000256" key="2">
    <source>
        <dbReference type="ARBA" id="ARBA00022694"/>
    </source>
</evidence>
<proteinExistence type="inferred from homology"/>
<keyword evidence="6" id="KW-1185">Reference proteome</keyword>
<keyword evidence="2 3" id="KW-0819">tRNA processing</keyword>
<dbReference type="EMBL" id="CP015581">
    <property type="protein sequence ID" value="ARU96447.1"/>
    <property type="molecule type" value="Genomic_DNA"/>
</dbReference>
<dbReference type="Gene3D" id="3.40.1260.10">
    <property type="entry name" value="DsrEFH-like"/>
    <property type="match status" value="1"/>
</dbReference>
<dbReference type="NCBIfam" id="TIGR03011">
    <property type="entry name" value="sulf_tusB_dsrH"/>
    <property type="match status" value="1"/>
</dbReference>
<dbReference type="InterPro" id="IPR023526">
    <property type="entry name" value="Sulphur_relay_TusB"/>
</dbReference>
<dbReference type="RefSeq" id="WP_087486821.1">
    <property type="nucleotide sequence ID" value="NZ_CP015579.1"/>
</dbReference>
<comment type="similarity">
    <text evidence="3">Belongs to the DsrH/TusB family.</text>
</comment>
<dbReference type="GO" id="GO:1990228">
    <property type="term" value="C:sulfurtransferase complex"/>
    <property type="evidence" value="ECO:0007669"/>
    <property type="project" value="TreeGrafter"/>
</dbReference>
<dbReference type="PANTHER" id="PTHR37526:SF1">
    <property type="entry name" value="PROTEIN TUSB"/>
    <property type="match status" value="1"/>
</dbReference>
<dbReference type="SUPFAM" id="SSF75169">
    <property type="entry name" value="DsrEFH-like"/>
    <property type="match status" value="1"/>
</dbReference>
<gene>
    <name evidence="3" type="primary">tusB</name>
    <name evidence="4" type="ORF">A7K98_00515</name>
    <name evidence="5" type="ORF">A7K99_00515</name>
</gene>
<dbReference type="InterPro" id="IPR027396">
    <property type="entry name" value="DsrEFH-like"/>
</dbReference>
<evidence type="ECO:0000313" key="4">
    <source>
        <dbReference type="EMBL" id="ARU92412.1"/>
    </source>
</evidence>
<evidence type="ECO:0000313" key="7">
    <source>
        <dbReference type="Proteomes" id="UP000195814"/>
    </source>
</evidence>
<protein>
    <recommendedName>
        <fullName evidence="3">Protein TusB</fullName>
    </recommendedName>
    <alternativeName>
        <fullName evidence="3">tRNA 2-thiouridine synthesizing protein B</fullName>
    </alternativeName>
</protein>
<accession>A0A1Y0L339</accession>
<dbReference type="Proteomes" id="UP000195814">
    <property type="component" value="Chromosome"/>
</dbReference>
<dbReference type="AlphaFoldDB" id="A0A1Y0L339"/>
<comment type="function">
    <text evidence="3">Part of a sulfur-relay system required for 2-thiolation of 5-methylaminomethyl-2-thiouridine (mnm(5)s(2)U) at tRNA wobble positions.</text>
</comment>
<dbReference type="InterPro" id="IPR007215">
    <property type="entry name" value="Sulphur_relay_TusB/DsrH"/>
</dbReference>
<keyword evidence="1 3" id="KW-0963">Cytoplasm</keyword>